<dbReference type="Pfam" id="PF02686">
    <property type="entry name" value="GatC"/>
    <property type="match status" value="1"/>
</dbReference>
<comment type="caution">
    <text evidence="1">The sequence shown here is derived from an EMBL/GenBank/DDBJ whole genome shotgun (WGS) entry which is preliminary data.</text>
</comment>
<dbReference type="SUPFAM" id="SSF141000">
    <property type="entry name" value="Glu-tRNAGln amidotransferase C subunit"/>
    <property type="match status" value="1"/>
</dbReference>
<keyword evidence="2" id="KW-1185">Reference proteome</keyword>
<reference evidence="1 2" key="1">
    <citation type="journal article" date="2021" name="Nat. Commun.">
        <title>Reductive evolution and unique predatory mode in the CPR bacterium Vampirococcus lugosii.</title>
        <authorList>
            <person name="Moreira D."/>
            <person name="Zivanovic Y."/>
            <person name="Lopez-Archilla A.I."/>
            <person name="Iniesto M."/>
            <person name="Lopez-Garcia P."/>
        </authorList>
    </citation>
    <scope>NUCLEOTIDE SEQUENCE [LARGE SCALE GENOMIC DNA]</scope>
    <source>
        <strain evidence="1">Chiprana</strain>
    </source>
</reference>
<dbReference type="Gene3D" id="1.10.20.60">
    <property type="entry name" value="Glu-tRNAGln amidotransferase C subunit, N-terminal domain"/>
    <property type="match status" value="1"/>
</dbReference>
<dbReference type="InterPro" id="IPR003837">
    <property type="entry name" value="GatC"/>
</dbReference>
<keyword evidence="1" id="KW-0436">Ligase</keyword>
<dbReference type="InterPro" id="IPR036113">
    <property type="entry name" value="Asp/Glu-ADT_sf_sub_c"/>
</dbReference>
<organism evidence="1 2">
    <name type="scientific">Candidatus Vampirococcus lugosii</name>
    <dbReference type="NCBI Taxonomy" id="2789015"/>
    <lineage>
        <taxon>Bacteria</taxon>
        <taxon>Candidatus Absconditibacteriota</taxon>
        <taxon>Vampirococcus</taxon>
    </lineage>
</organism>
<gene>
    <name evidence="1" type="ORF">VAMP_5n14</name>
</gene>
<dbReference type="Proteomes" id="UP000680365">
    <property type="component" value="Unassembled WGS sequence"/>
</dbReference>
<evidence type="ECO:0000313" key="1">
    <source>
        <dbReference type="EMBL" id="MBS8121490.1"/>
    </source>
</evidence>
<dbReference type="GO" id="GO:0050566">
    <property type="term" value="F:asparaginyl-tRNA synthase (glutamine-hydrolyzing) activity"/>
    <property type="evidence" value="ECO:0007669"/>
    <property type="project" value="UniProtKB-EC"/>
</dbReference>
<dbReference type="EC" id="6.3.5.6" evidence="1"/>
<dbReference type="EMBL" id="JAEDAM010000002">
    <property type="protein sequence ID" value="MBS8121490.1"/>
    <property type="molecule type" value="Genomic_DNA"/>
</dbReference>
<accession>A0ABS5QJP7</accession>
<sequence>MGLTVKDLDHISKLCSLNINESEKDKFISQIEDILGFVSKLQNLDIDSVESLSHPIENNYMEMNTGLEKSNFSDGFIKNINHNIKDNGIVIKSAIK</sequence>
<protein>
    <submittedName>
        <fullName evidence="1">Asp-tRNAAsn/Glu-tRNAGln amidotransferase C subunit</fullName>
        <ecNumber evidence="1">6.3.5.6</ecNumber>
    </submittedName>
</protein>
<name>A0ABS5QJP7_9BACT</name>
<proteinExistence type="predicted"/>
<evidence type="ECO:0000313" key="2">
    <source>
        <dbReference type="Proteomes" id="UP000680365"/>
    </source>
</evidence>